<dbReference type="Gene3D" id="3.80.10.10">
    <property type="entry name" value="Ribonuclease Inhibitor"/>
    <property type="match status" value="5"/>
</dbReference>
<evidence type="ECO:0000256" key="4">
    <source>
        <dbReference type="ARBA" id="ARBA00022679"/>
    </source>
</evidence>
<evidence type="ECO:0000256" key="17">
    <source>
        <dbReference type="SAM" id="SignalP"/>
    </source>
</evidence>
<dbReference type="SMART" id="SM00220">
    <property type="entry name" value="S_TKc"/>
    <property type="match status" value="1"/>
</dbReference>
<keyword evidence="7 14" id="KW-0547">Nucleotide-binding</keyword>
<dbReference type="InterPro" id="IPR032675">
    <property type="entry name" value="LRR_dom_sf"/>
</dbReference>
<evidence type="ECO:0000313" key="20">
    <source>
        <dbReference type="Proteomes" id="UP001412067"/>
    </source>
</evidence>
<dbReference type="InterPro" id="IPR003591">
    <property type="entry name" value="Leu-rich_rpt_typical-subtyp"/>
</dbReference>
<protein>
    <submittedName>
        <fullName evidence="19">LRR receptor-like serine/threonine-protein kinase HSL2</fullName>
    </submittedName>
</protein>
<evidence type="ECO:0000256" key="14">
    <source>
        <dbReference type="PROSITE-ProRule" id="PRU10141"/>
    </source>
</evidence>
<organism evidence="19 20">
    <name type="scientific">Platanthera guangdongensis</name>
    <dbReference type="NCBI Taxonomy" id="2320717"/>
    <lineage>
        <taxon>Eukaryota</taxon>
        <taxon>Viridiplantae</taxon>
        <taxon>Streptophyta</taxon>
        <taxon>Embryophyta</taxon>
        <taxon>Tracheophyta</taxon>
        <taxon>Spermatophyta</taxon>
        <taxon>Magnoliopsida</taxon>
        <taxon>Liliopsida</taxon>
        <taxon>Asparagales</taxon>
        <taxon>Orchidaceae</taxon>
        <taxon>Orchidoideae</taxon>
        <taxon>Orchideae</taxon>
        <taxon>Orchidinae</taxon>
        <taxon>Platanthera</taxon>
    </lineage>
</organism>
<dbReference type="PROSITE" id="PS00107">
    <property type="entry name" value="PROTEIN_KINASE_ATP"/>
    <property type="match status" value="1"/>
</dbReference>
<dbReference type="SUPFAM" id="SSF56112">
    <property type="entry name" value="Protein kinase-like (PK-like)"/>
    <property type="match status" value="1"/>
</dbReference>
<feature type="domain" description="Protein kinase" evidence="18">
    <location>
        <begin position="688"/>
        <end position="971"/>
    </location>
</feature>
<evidence type="ECO:0000256" key="3">
    <source>
        <dbReference type="ARBA" id="ARBA00022614"/>
    </source>
</evidence>
<dbReference type="Pfam" id="PF00069">
    <property type="entry name" value="Pkinase"/>
    <property type="match status" value="1"/>
</dbReference>
<comment type="subcellular location">
    <subcellularLocation>
        <location evidence="1">Cell membrane</location>
        <topology evidence="1">Single-pass membrane protein</topology>
    </subcellularLocation>
</comment>
<dbReference type="InterPro" id="IPR001611">
    <property type="entry name" value="Leu-rich_rpt"/>
</dbReference>
<dbReference type="Gene3D" id="1.10.510.10">
    <property type="entry name" value="Transferase(Phosphotransferase) domain 1"/>
    <property type="match status" value="1"/>
</dbReference>
<gene>
    <name evidence="19" type="primary">HSL2</name>
    <name evidence="19" type="ORF">KSP40_PGU009721</name>
</gene>
<evidence type="ECO:0000256" key="15">
    <source>
        <dbReference type="SAM" id="MobiDB-lite"/>
    </source>
</evidence>
<keyword evidence="20" id="KW-1185">Reference proteome</keyword>
<dbReference type="Pfam" id="PF08263">
    <property type="entry name" value="LRRNT_2"/>
    <property type="match status" value="1"/>
</dbReference>
<accession>A0ABR2M160</accession>
<feature type="signal peptide" evidence="17">
    <location>
        <begin position="1"/>
        <end position="25"/>
    </location>
</feature>
<keyword evidence="4" id="KW-0808">Transferase</keyword>
<evidence type="ECO:0000313" key="19">
    <source>
        <dbReference type="EMBL" id="KAK8956207.1"/>
    </source>
</evidence>
<dbReference type="PANTHER" id="PTHR48056:SF29">
    <property type="entry name" value="RECEPTOR-LIKE PROTEIN KINASE HSL1"/>
    <property type="match status" value="1"/>
</dbReference>
<evidence type="ECO:0000256" key="2">
    <source>
        <dbReference type="ARBA" id="ARBA00008684"/>
    </source>
</evidence>
<keyword evidence="9 14" id="KW-0067">ATP-binding</keyword>
<feature type="transmembrane region" description="Helical" evidence="16">
    <location>
        <begin position="631"/>
        <end position="652"/>
    </location>
</feature>
<keyword evidence="8" id="KW-0418">Kinase</keyword>
<dbReference type="Pfam" id="PF13855">
    <property type="entry name" value="LRR_8"/>
    <property type="match status" value="1"/>
</dbReference>
<keyword evidence="11 16" id="KW-0472">Membrane</keyword>
<evidence type="ECO:0000256" key="12">
    <source>
        <dbReference type="ARBA" id="ARBA00023170"/>
    </source>
</evidence>
<dbReference type="InterPro" id="IPR050647">
    <property type="entry name" value="Plant_LRR-RLKs"/>
</dbReference>
<evidence type="ECO:0000259" key="18">
    <source>
        <dbReference type="PROSITE" id="PS50011"/>
    </source>
</evidence>
<evidence type="ECO:0000256" key="11">
    <source>
        <dbReference type="ARBA" id="ARBA00023136"/>
    </source>
</evidence>
<keyword evidence="13" id="KW-0325">Glycoprotein</keyword>
<keyword evidence="17" id="KW-0732">Signal</keyword>
<dbReference type="InterPro" id="IPR011009">
    <property type="entry name" value="Kinase-like_dom_sf"/>
</dbReference>
<dbReference type="Pfam" id="PF00560">
    <property type="entry name" value="LRR_1"/>
    <property type="match status" value="6"/>
</dbReference>
<dbReference type="SMART" id="SM00369">
    <property type="entry name" value="LRR_TYP"/>
    <property type="match status" value="4"/>
</dbReference>
<evidence type="ECO:0000256" key="6">
    <source>
        <dbReference type="ARBA" id="ARBA00022737"/>
    </source>
</evidence>
<sequence length="1028" mass="112646">MAPHSPFPLLLLLLLLIVSIPFFQSTSETEKQILLNIKNEWGNPSSLSSWNSSGDHCKWPGIKCTGDGGGNVSGIYLPNNNLTLPIPASLCNLHGLSHIDLSFNNIPGTFPSVLHNCSALEFLDISQNLFVGELPSDIDSMSRFLTDLILSANNFTGDIPASISRLPAIKRLHLDYNLFNGIIPLEMGNISTLESLWLAANPFLPGSIPPEFGNLTSLSFLWMTNINLAGGIPETLERLVNLEHLDLAMNSLTGVIPSGIWKLKKLKKLYLYGNNLTGEFNESVGGAEALEEIDLSMNKLVGNIPEAVGQLWNLSILFLYLNQFSGDIPENIGRLPKLADIRLFNNKLTGILPPELGRYSKLKNLEVDDNQIAGKLPENLCEGKTLVSLIVFDNELTGNIPEELGSCNTLLNLQIHNNGFSGEFPAGIWSVANLSVLIARQNSLTGYLPDELPWNLTLLDIRNNKFVGKIPSSAGGLRVFYGDDNNFSGELPSNFSDMPLLQVLSLSSNRIFSEIPSSIGSLEFLNQLNLSGNLLSGQIPDSIASMPVLNSLDLSANYLSGEISPKFGALKLNFLNLSSNTLAGEIPASLQNQAYDKSFLSNPALCTSYSLTKLPTCRRRSISQSKISIKMIFLFLGSFLFLAILALTSFIYRERRRWRSKSSSDSSSWNLTSFHAVDICESSLARGLTPGNLIGSGGGGMVYRISLRRKTVAVKKVWNDRKLDAKLEKEFEAEVKILGSIRHANIVKLLCSAYSASSKLLVYEYVENGSLDSWLHRRQCEQYRRLPLSWPTRLQIAVGAARGLCYMHHDCLPAVIHRDVKSSNILLDLEFRAKIADFGLARILWRGGEPEPVSTIAGSFGYIAPECAALRKVNEKVDVYSFGVVLLELATGREAGDGGDEDEGNLADWAWRRFKEGEGDVKEAVDEEMVRVSPEFTEAAEALFTLGLICTGRVPTSRPTMKEVLQVLTNLERGGHGGAGDEKSGSGELLVNGRSWKKGRRKKKLAELGEDDEGSEAALCGRDSCSSV</sequence>
<evidence type="ECO:0000256" key="7">
    <source>
        <dbReference type="ARBA" id="ARBA00022741"/>
    </source>
</evidence>
<evidence type="ECO:0000256" key="13">
    <source>
        <dbReference type="ARBA" id="ARBA00023180"/>
    </source>
</evidence>
<reference evidence="19 20" key="1">
    <citation type="journal article" date="2022" name="Nat. Plants">
        <title>Genomes of leafy and leafless Platanthera orchids illuminate the evolution of mycoheterotrophy.</title>
        <authorList>
            <person name="Li M.H."/>
            <person name="Liu K.W."/>
            <person name="Li Z."/>
            <person name="Lu H.C."/>
            <person name="Ye Q.L."/>
            <person name="Zhang D."/>
            <person name="Wang J.Y."/>
            <person name="Li Y.F."/>
            <person name="Zhong Z.M."/>
            <person name="Liu X."/>
            <person name="Yu X."/>
            <person name="Liu D.K."/>
            <person name="Tu X.D."/>
            <person name="Liu B."/>
            <person name="Hao Y."/>
            <person name="Liao X.Y."/>
            <person name="Jiang Y.T."/>
            <person name="Sun W.H."/>
            <person name="Chen J."/>
            <person name="Chen Y.Q."/>
            <person name="Ai Y."/>
            <person name="Zhai J.W."/>
            <person name="Wu S.S."/>
            <person name="Zhou Z."/>
            <person name="Hsiao Y.Y."/>
            <person name="Wu W.L."/>
            <person name="Chen Y.Y."/>
            <person name="Lin Y.F."/>
            <person name="Hsu J.L."/>
            <person name="Li C.Y."/>
            <person name="Wang Z.W."/>
            <person name="Zhao X."/>
            <person name="Zhong W.Y."/>
            <person name="Ma X.K."/>
            <person name="Ma L."/>
            <person name="Huang J."/>
            <person name="Chen G.Z."/>
            <person name="Huang M.Z."/>
            <person name="Huang L."/>
            <person name="Peng D.H."/>
            <person name="Luo Y.B."/>
            <person name="Zou S.Q."/>
            <person name="Chen S.P."/>
            <person name="Lan S."/>
            <person name="Tsai W.C."/>
            <person name="Van de Peer Y."/>
            <person name="Liu Z.J."/>
        </authorList>
    </citation>
    <scope>NUCLEOTIDE SEQUENCE [LARGE SCALE GENOMIC DNA]</scope>
    <source>
        <strain evidence="19">Lor288</strain>
    </source>
</reference>
<name>A0ABR2M160_9ASPA</name>
<proteinExistence type="inferred from homology"/>
<dbReference type="InterPro" id="IPR013210">
    <property type="entry name" value="LRR_N_plant-typ"/>
</dbReference>
<dbReference type="InterPro" id="IPR017441">
    <property type="entry name" value="Protein_kinase_ATP_BS"/>
</dbReference>
<keyword evidence="10 16" id="KW-1133">Transmembrane helix</keyword>
<dbReference type="EMBL" id="JBBWWR010000013">
    <property type="protein sequence ID" value="KAK8956207.1"/>
    <property type="molecule type" value="Genomic_DNA"/>
</dbReference>
<evidence type="ECO:0000256" key="8">
    <source>
        <dbReference type="ARBA" id="ARBA00022777"/>
    </source>
</evidence>
<keyword evidence="5 16" id="KW-0812">Transmembrane</keyword>
<evidence type="ECO:0000256" key="10">
    <source>
        <dbReference type="ARBA" id="ARBA00022989"/>
    </source>
</evidence>
<evidence type="ECO:0000256" key="9">
    <source>
        <dbReference type="ARBA" id="ARBA00022840"/>
    </source>
</evidence>
<dbReference type="PANTHER" id="PTHR48056">
    <property type="entry name" value="LRR RECEPTOR-LIKE SERINE/THREONINE-PROTEIN KINASE-RELATED"/>
    <property type="match status" value="1"/>
</dbReference>
<comment type="similarity">
    <text evidence="2">Belongs to the protein kinase superfamily. Ser/Thr protein kinase family.</text>
</comment>
<feature type="binding site" evidence="14">
    <location>
        <position position="716"/>
    </location>
    <ligand>
        <name>ATP</name>
        <dbReference type="ChEBI" id="CHEBI:30616"/>
    </ligand>
</feature>
<keyword evidence="6" id="KW-0677">Repeat</keyword>
<dbReference type="PROSITE" id="PS50011">
    <property type="entry name" value="PROTEIN_KINASE_DOM"/>
    <property type="match status" value="1"/>
</dbReference>
<dbReference type="InterPro" id="IPR008271">
    <property type="entry name" value="Ser/Thr_kinase_AS"/>
</dbReference>
<keyword evidence="3" id="KW-0433">Leucine-rich repeat</keyword>
<dbReference type="Gene3D" id="3.30.200.20">
    <property type="entry name" value="Phosphorylase Kinase, domain 1"/>
    <property type="match status" value="1"/>
</dbReference>
<comment type="caution">
    <text evidence="19">The sequence shown here is derived from an EMBL/GenBank/DDBJ whole genome shotgun (WGS) entry which is preliminary data.</text>
</comment>
<keyword evidence="12" id="KW-0675">Receptor</keyword>
<dbReference type="InterPro" id="IPR000719">
    <property type="entry name" value="Prot_kinase_dom"/>
</dbReference>
<dbReference type="SUPFAM" id="SSF52058">
    <property type="entry name" value="L domain-like"/>
    <property type="match status" value="2"/>
</dbReference>
<dbReference type="Proteomes" id="UP001412067">
    <property type="component" value="Unassembled WGS sequence"/>
</dbReference>
<feature type="region of interest" description="Disordered" evidence="15">
    <location>
        <begin position="1005"/>
        <end position="1028"/>
    </location>
</feature>
<dbReference type="CDD" id="cd14066">
    <property type="entry name" value="STKc_IRAK"/>
    <property type="match status" value="1"/>
</dbReference>
<feature type="chain" id="PRO_5045673205" evidence="17">
    <location>
        <begin position="26"/>
        <end position="1028"/>
    </location>
</feature>
<evidence type="ECO:0000256" key="5">
    <source>
        <dbReference type="ARBA" id="ARBA00022692"/>
    </source>
</evidence>
<evidence type="ECO:0000256" key="1">
    <source>
        <dbReference type="ARBA" id="ARBA00004162"/>
    </source>
</evidence>
<dbReference type="PROSITE" id="PS00108">
    <property type="entry name" value="PROTEIN_KINASE_ST"/>
    <property type="match status" value="1"/>
</dbReference>
<evidence type="ECO:0000256" key="16">
    <source>
        <dbReference type="SAM" id="Phobius"/>
    </source>
</evidence>